<dbReference type="EMBL" id="MU806221">
    <property type="protein sequence ID" value="KAJ3837807.1"/>
    <property type="molecule type" value="Genomic_DNA"/>
</dbReference>
<feature type="compositionally biased region" description="Low complexity" evidence="6">
    <location>
        <begin position="281"/>
        <end position="293"/>
    </location>
</feature>
<dbReference type="PANTHER" id="PTHR47338">
    <property type="entry name" value="ZN(II)2CYS6 TRANSCRIPTION FACTOR (EUROFUNG)-RELATED"/>
    <property type="match status" value="1"/>
</dbReference>
<sequence length="447" mass="49378">MSFENSPQTLYDDLAGMQHIRQYNTHNLPFVNHNQISSAAAAYRPIYGHQNLPYNQHEGAQTLRSTELPYHGSLSYHDTNQSWPVSYPQNNHLDYMSSVGGPVHRFPSNPHHHGVSASRAASQAIFHHPSSDQYPGTQRTLAGSLDPSTGVFYRTPEHPRLRTAQACEKCRTRKAKCSGEHPSCKRCLNRGLVCEYAKEGRVRGPNKPKTKPTILAEMPSPVVIPNQSPSHGELQSSISSPIPACPPRRFVSPSILPPSMSSATMPSPSSPCSTGYDTLQSPISSTSTSSPDSVMGSHCYLDPNTRCSNRVEHPSQSTLHNRYGSDAAMSNLPETGFRHPARSLPQRPYSSSQPPSAYQSSNVEKSVAQMISSSGYDQTASYTREITNFQNVSLAEYRDTDSRGFENVTSYPYEGMTSAQHPRTYSFPLGFGAEEGLEHRHVNFDTY</sequence>
<keyword evidence="9" id="KW-1185">Reference proteome</keyword>
<evidence type="ECO:0000256" key="4">
    <source>
        <dbReference type="ARBA" id="ARBA00023163"/>
    </source>
</evidence>
<evidence type="ECO:0000313" key="9">
    <source>
        <dbReference type="Proteomes" id="UP001163846"/>
    </source>
</evidence>
<evidence type="ECO:0000259" key="7">
    <source>
        <dbReference type="PROSITE" id="PS50048"/>
    </source>
</evidence>
<dbReference type="Pfam" id="PF00172">
    <property type="entry name" value="Zn_clus"/>
    <property type="match status" value="1"/>
</dbReference>
<dbReference type="PRINTS" id="PR00755">
    <property type="entry name" value="AFLATOXINBRP"/>
</dbReference>
<dbReference type="InterPro" id="IPR050815">
    <property type="entry name" value="TF_fung"/>
</dbReference>
<dbReference type="Proteomes" id="UP001163846">
    <property type="component" value="Unassembled WGS sequence"/>
</dbReference>
<dbReference type="GO" id="GO:0005634">
    <property type="term" value="C:nucleus"/>
    <property type="evidence" value="ECO:0007669"/>
    <property type="project" value="UniProtKB-SubCell"/>
</dbReference>
<comment type="caution">
    <text evidence="8">The sequence shown here is derived from an EMBL/GenBank/DDBJ whole genome shotgun (WGS) entry which is preliminary data.</text>
</comment>
<dbReference type="Gene3D" id="4.10.240.10">
    <property type="entry name" value="Zn(2)-C6 fungal-type DNA-binding domain"/>
    <property type="match status" value="1"/>
</dbReference>
<dbReference type="SUPFAM" id="SSF57701">
    <property type="entry name" value="Zn2/Cys6 DNA-binding domain"/>
    <property type="match status" value="1"/>
</dbReference>
<keyword evidence="2" id="KW-0479">Metal-binding</keyword>
<protein>
    <recommendedName>
        <fullName evidence="7">Zn(2)-C6 fungal-type domain-containing protein</fullName>
    </recommendedName>
</protein>
<dbReference type="InterPro" id="IPR001138">
    <property type="entry name" value="Zn2Cys6_DnaBD"/>
</dbReference>
<dbReference type="InterPro" id="IPR036864">
    <property type="entry name" value="Zn2-C6_fun-type_DNA-bd_sf"/>
</dbReference>
<evidence type="ECO:0000256" key="2">
    <source>
        <dbReference type="ARBA" id="ARBA00022723"/>
    </source>
</evidence>
<dbReference type="SMART" id="SM00066">
    <property type="entry name" value="GAL4"/>
    <property type="match status" value="1"/>
</dbReference>
<comment type="subcellular location">
    <subcellularLocation>
        <location evidence="1">Nucleus</location>
    </subcellularLocation>
</comment>
<gene>
    <name evidence="8" type="ORF">F5878DRAFT_684666</name>
</gene>
<evidence type="ECO:0000256" key="3">
    <source>
        <dbReference type="ARBA" id="ARBA00023015"/>
    </source>
</evidence>
<dbReference type="PROSITE" id="PS50048">
    <property type="entry name" value="ZN2_CY6_FUNGAL_2"/>
    <property type="match status" value="1"/>
</dbReference>
<name>A0AA38UDD1_9AGAR</name>
<reference evidence="8" key="1">
    <citation type="submission" date="2022-08" db="EMBL/GenBank/DDBJ databases">
        <authorList>
            <consortium name="DOE Joint Genome Institute"/>
            <person name="Min B."/>
            <person name="Riley R."/>
            <person name="Sierra-Patev S."/>
            <person name="Naranjo-Ortiz M."/>
            <person name="Looney B."/>
            <person name="Konkel Z."/>
            <person name="Slot J.C."/>
            <person name="Sakamoto Y."/>
            <person name="Steenwyk J.L."/>
            <person name="Rokas A."/>
            <person name="Carro J."/>
            <person name="Camarero S."/>
            <person name="Ferreira P."/>
            <person name="Molpeceres G."/>
            <person name="Ruiz-Duenas F.J."/>
            <person name="Serrano A."/>
            <person name="Henrissat B."/>
            <person name="Drula E."/>
            <person name="Hughes K.W."/>
            <person name="Mata J.L."/>
            <person name="Ishikawa N.K."/>
            <person name="Vargas-Isla R."/>
            <person name="Ushijima S."/>
            <person name="Smith C.A."/>
            <person name="Ahrendt S."/>
            <person name="Andreopoulos W."/>
            <person name="He G."/>
            <person name="Labutti K."/>
            <person name="Lipzen A."/>
            <person name="Ng V."/>
            <person name="Sandor L."/>
            <person name="Barry K."/>
            <person name="Martinez A.T."/>
            <person name="Xiao Y."/>
            <person name="Gibbons J.G."/>
            <person name="Terashima K."/>
            <person name="Hibbett D.S."/>
            <person name="Grigoriev I.V."/>
        </authorList>
    </citation>
    <scope>NUCLEOTIDE SEQUENCE</scope>
    <source>
        <strain evidence="8">TFB9207</strain>
    </source>
</reference>
<feature type="region of interest" description="Disordered" evidence="6">
    <location>
        <begin position="251"/>
        <end position="359"/>
    </location>
</feature>
<dbReference type="PROSITE" id="PS00463">
    <property type="entry name" value="ZN2_CY6_FUNGAL_1"/>
    <property type="match status" value="1"/>
</dbReference>
<dbReference type="GO" id="GO:0008270">
    <property type="term" value="F:zinc ion binding"/>
    <property type="evidence" value="ECO:0007669"/>
    <property type="project" value="InterPro"/>
</dbReference>
<keyword evidence="5" id="KW-0539">Nucleus</keyword>
<accession>A0AA38UDD1</accession>
<dbReference type="GO" id="GO:0000981">
    <property type="term" value="F:DNA-binding transcription factor activity, RNA polymerase II-specific"/>
    <property type="evidence" value="ECO:0007669"/>
    <property type="project" value="InterPro"/>
</dbReference>
<dbReference type="PANTHER" id="PTHR47338:SF5">
    <property type="entry name" value="ZN(II)2CYS6 TRANSCRIPTION FACTOR (EUROFUNG)"/>
    <property type="match status" value="1"/>
</dbReference>
<evidence type="ECO:0000256" key="1">
    <source>
        <dbReference type="ARBA" id="ARBA00004123"/>
    </source>
</evidence>
<organism evidence="8 9">
    <name type="scientific">Lentinula raphanica</name>
    <dbReference type="NCBI Taxonomy" id="153919"/>
    <lineage>
        <taxon>Eukaryota</taxon>
        <taxon>Fungi</taxon>
        <taxon>Dikarya</taxon>
        <taxon>Basidiomycota</taxon>
        <taxon>Agaricomycotina</taxon>
        <taxon>Agaricomycetes</taxon>
        <taxon>Agaricomycetidae</taxon>
        <taxon>Agaricales</taxon>
        <taxon>Marasmiineae</taxon>
        <taxon>Omphalotaceae</taxon>
        <taxon>Lentinula</taxon>
    </lineage>
</organism>
<evidence type="ECO:0000313" key="8">
    <source>
        <dbReference type="EMBL" id="KAJ3837807.1"/>
    </source>
</evidence>
<dbReference type="CDD" id="cd00067">
    <property type="entry name" value="GAL4"/>
    <property type="match status" value="1"/>
</dbReference>
<dbReference type="AlphaFoldDB" id="A0AA38UDD1"/>
<feature type="compositionally biased region" description="Low complexity" evidence="6">
    <location>
        <begin position="257"/>
        <end position="274"/>
    </location>
</feature>
<keyword evidence="3" id="KW-0805">Transcription regulation</keyword>
<proteinExistence type="predicted"/>
<evidence type="ECO:0000256" key="6">
    <source>
        <dbReference type="SAM" id="MobiDB-lite"/>
    </source>
</evidence>
<evidence type="ECO:0000256" key="5">
    <source>
        <dbReference type="ARBA" id="ARBA00023242"/>
    </source>
</evidence>
<feature type="domain" description="Zn(2)-C6 fungal-type" evidence="7">
    <location>
        <begin position="166"/>
        <end position="196"/>
    </location>
</feature>
<feature type="compositionally biased region" description="Low complexity" evidence="6">
    <location>
        <begin position="342"/>
        <end position="359"/>
    </location>
</feature>
<keyword evidence="4" id="KW-0804">Transcription</keyword>